<organism evidence="1 2">
    <name type="scientific">Coniosporium tulheliwenetii</name>
    <dbReference type="NCBI Taxonomy" id="3383036"/>
    <lineage>
        <taxon>Eukaryota</taxon>
        <taxon>Fungi</taxon>
        <taxon>Dikarya</taxon>
        <taxon>Ascomycota</taxon>
        <taxon>Pezizomycotina</taxon>
        <taxon>Dothideomycetes</taxon>
        <taxon>Dothideomycetes incertae sedis</taxon>
        <taxon>Coniosporium</taxon>
    </lineage>
</organism>
<comment type="caution">
    <text evidence="1">The sequence shown here is derived from an EMBL/GenBank/DDBJ whole genome shotgun (WGS) entry which is preliminary data.</text>
</comment>
<dbReference type="EMBL" id="JAPDRP010000021">
    <property type="protein sequence ID" value="KAJ9638220.1"/>
    <property type="molecule type" value="Genomic_DNA"/>
</dbReference>
<accession>A0ACC2YS30</accession>
<name>A0ACC2YS30_9PEZI</name>
<sequence>MSTTATPNSPATTPSATTEATSELSVATPVPSNHLHGTSNAMKRPLHHPAGQRKPMTNIYFTRKGGKTQPIFLMTASTKGLTRYSPVARNNLEQSGGSLEASLLRIDIKAASENEAGVVLKYMDDNADISKPAPLSLPVEESLEFYLKVYEVFEKLQFPTSLQVVRQNILDWITDTPLSAANIKLICTTFPAEHAFVRRMLHSTPILQAQGQISEEDRVAVAAMISRFPKVQSMSDALRQKKQKSLQHYARGVPQNHATSLANQKGWKRATGGATAGRKGQSLDNTTDKVKRWIQGAELGKAAQSMSKLHIRETTGAKANAHAATGGSKHVCEMKTHDDPIITDSKLLTKGEERKWALFEDGRLGGKG</sequence>
<reference evidence="1" key="1">
    <citation type="submission" date="2022-10" db="EMBL/GenBank/DDBJ databases">
        <title>Culturing micro-colonial fungi from biological soil crusts in the Mojave desert and describing Neophaeococcomyces mojavensis, and introducing the new genera and species Taxawa tesnikishii.</title>
        <authorList>
            <person name="Kurbessoian T."/>
            <person name="Stajich J.E."/>
        </authorList>
    </citation>
    <scope>NUCLEOTIDE SEQUENCE</scope>
    <source>
        <strain evidence="1">JES_115</strain>
    </source>
</reference>
<proteinExistence type="predicted"/>
<evidence type="ECO:0000313" key="2">
    <source>
        <dbReference type="Proteomes" id="UP001172680"/>
    </source>
</evidence>
<dbReference type="Proteomes" id="UP001172680">
    <property type="component" value="Unassembled WGS sequence"/>
</dbReference>
<evidence type="ECO:0000313" key="1">
    <source>
        <dbReference type="EMBL" id="KAJ9638220.1"/>
    </source>
</evidence>
<protein>
    <submittedName>
        <fullName evidence="1">Uncharacterized protein</fullName>
    </submittedName>
</protein>
<keyword evidence="2" id="KW-1185">Reference proteome</keyword>
<gene>
    <name evidence="1" type="ORF">H2199_006907</name>
</gene>